<comment type="cofactor">
    <cofactor evidence="1">
        <name>[4Fe-4S] cluster</name>
        <dbReference type="ChEBI" id="CHEBI:49883"/>
    </cofactor>
</comment>
<dbReference type="SFLD" id="SFLDG01082">
    <property type="entry name" value="B12-binding_domain_containing"/>
    <property type="match status" value="1"/>
</dbReference>
<dbReference type="SFLD" id="SFLDG01123">
    <property type="entry name" value="methyltransferase_(Class_B)"/>
    <property type="match status" value="1"/>
</dbReference>
<gene>
    <name evidence="10" type="ORF">COX74_01895</name>
</gene>
<comment type="caution">
    <text evidence="10">The sequence shown here is derived from an EMBL/GenBank/DDBJ whole genome shotgun (WGS) entry which is preliminary data.</text>
</comment>
<dbReference type="GO" id="GO:0046872">
    <property type="term" value="F:metal ion binding"/>
    <property type="evidence" value="ECO:0007669"/>
    <property type="project" value="UniProtKB-KW"/>
</dbReference>
<evidence type="ECO:0000256" key="6">
    <source>
        <dbReference type="ARBA" id="ARBA00023004"/>
    </source>
</evidence>
<dbReference type="PROSITE" id="PS51332">
    <property type="entry name" value="B12_BINDING"/>
    <property type="match status" value="1"/>
</dbReference>
<proteinExistence type="predicted"/>
<feature type="domain" description="B12-binding" evidence="8">
    <location>
        <begin position="3"/>
        <end position="141"/>
    </location>
</feature>
<dbReference type="InterPro" id="IPR006638">
    <property type="entry name" value="Elp3/MiaA/NifB-like_rSAM"/>
</dbReference>
<dbReference type="CDD" id="cd01335">
    <property type="entry name" value="Radical_SAM"/>
    <property type="match status" value="1"/>
</dbReference>
<evidence type="ECO:0000259" key="8">
    <source>
        <dbReference type="PROSITE" id="PS51332"/>
    </source>
</evidence>
<dbReference type="GO" id="GO:0051539">
    <property type="term" value="F:4 iron, 4 sulfur cluster binding"/>
    <property type="evidence" value="ECO:0007669"/>
    <property type="project" value="UniProtKB-KW"/>
</dbReference>
<dbReference type="PROSITE" id="PS51918">
    <property type="entry name" value="RADICAL_SAM"/>
    <property type="match status" value="1"/>
</dbReference>
<evidence type="ECO:0000256" key="1">
    <source>
        <dbReference type="ARBA" id="ARBA00001966"/>
    </source>
</evidence>
<dbReference type="InterPro" id="IPR023404">
    <property type="entry name" value="rSAM_horseshoe"/>
</dbReference>
<evidence type="ECO:0000256" key="5">
    <source>
        <dbReference type="ARBA" id="ARBA00022723"/>
    </source>
</evidence>
<evidence type="ECO:0000313" key="11">
    <source>
        <dbReference type="Proteomes" id="UP000229364"/>
    </source>
</evidence>
<feature type="domain" description="Radical SAM core" evidence="9">
    <location>
        <begin position="186"/>
        <end position="414"/>
    </location>
</feature>
<dbReference type="CDD" id="cd02068">
    <property type="entry name" value="radical_SAM_B12_BD"/>
    <property type="match status" value="1"/>
</dbReference>
<dbReference type="GO" id="GO:0031419">
    <property type="term" value="F:cobalamin binding"/>
    <property type="evidence" value="ECO:0007669"/>
    <property type="project" value="InterPro"/>
</dbReference>
<protein>
    <submittedName>
        <fullName evidence="10">Uncharacterized protein</fullName>
    </submittedName>
</protein>
<dbReference type="Proteomes" id="UP000229364">
    <property type="component" value="Unassembled WGS sequence"/>
</dbReference>
<dbReference type="SUPFAM" id="SSF102114">
    <property type="entry name" value="Radical SAM enzymes"/>
    <property type="match status" value="1"/>
</dbReference>
<dbReference type="PANTHER" id="PTHR43409:SF7">
    <property type="entry name" value="BLL1977 PROTEIN"/>
    <property type="match status" value="1"/>
</dbReference>
<dbReference type="GO" id="GO:0003824">
    <property type="term" value="F:catalytic activity"/>
    <property type="evidence" value="ECO:0007669"/>
    <property type="project" value="InterPro"/>
</dbReference>
<keyword evidence="2" id="KW-0489">Methyltransferase</keyword>
<dbReference type="InterPro" id="IPR036724">
    <property type="entry name" value="Cobalamin-bd_sf"/>
</dbReference>
<dbReference type="SFLD" id="SFLDS00029">
    <property type="entry name" value="Radical_SAM"/>
    <property type="match status" value="1"/>
</dbReference>
<sequence length="473" mass="53396">MENKKVLLIQPNYNTQRKTGAWGVNPPIGLAYIAAVLEQNKIKVEILDANASNLSVEEVVDRVKKAAPTIVGVSILTPAHQYCVDIVRRLPDNIITVAGGNQSTAMPEELIKQGFKVVVLGEGEYAMLEIAQGRELREIQGVVYAENGEIKITPPRPWLDVNALPFPARHLLLGKGVNLPYKSANTQHFPWTGIFTSRGCPYNCYYCFKKTFGHAVRQRSVENVVAEIVHLKNSYNLKEIDIYDDLFNFDLDRAEKILDEIIERKLNLFIRCSNGLRVDKITLRFVEKLKKAGCNYIAFGIESGDQAVLDKIPKRVTIAQIKEAVKLTKQAGITTMGFFIFGLLGDTKASMQKTLKLAKELNLDLASFTIATPYPGTRLWETVKQNGKILFTGWDDYHHSTGKMMFTHPDTAVSAKEVEAIYRKAYFQFYFRPSFIIKHISKIRSFTQIKNMFQGLVGILKAVKVKQYENPDN</sequence>
<evidence type="ECO:0000256" key="7">
    <source>
        <dbReference type="ARBA" id="ARBA00023014"/>
    </source>
</evidence>
<dbReference type="Gene3D" id="3.40.50.280">
    <property type="entry name" value="Cobalamin-binding domain"/>
    <property type="match status" value="1"/>
</dbReference>
<evidence type="ECO:0000256" key="2">
    <source>
        <dbReference type="ARBA" id="ARBA00022603"/>
    </source>
</evidence>
<dbReference type="AlphaFoldDB" id="A0A2M7VIE2"/>
<dbReference type="PANTHER" id="PTHR43409">
    <property type="entry name" value="ANAEROBIC MAGNESIUM-PROTOPORPHYRIN IX MONOMETHYL ESTER CYCLASE-RELATED"/>
    <property type="match status" value="1"/>
</dbReference>
<evidence type="ECO:0000259" key="9">
    <source>
        <dbReference type="PROSITE" id="PS51918"/>
    </source>
</evidence>
<evidence type="ECO:0000313" key="10">
    <source>
        <dbReference type="EMBL" id="PJA01600.1"/>
    </source>
</evidence>
<organism evidence="10 11">
    <name type="scientific">bacterium (Candidatus Gribaldobacteria) CG_4_10_14_0_2_um_filter_41_16</name>
    <dbReference type="NCBI Taxonomy" id="2014265"/>
    <lineage>
        <taxon>Bacteria</taxon>
        <taxon>Candidatus Gribaldobacteria</taxon>
    </lineage>
</organism>
<dbReference type="Gene3D" id="3.80.30.20">
    <property type="entry name" value="tm_1862 like domain"/>
    <property type="match status" value="1"/>
</dbReference>
<dbReference type="EMBL" id="PFPR01000045">
    <property type="protein sequence ID" value="PJA01600.1"/>
    <property type="molecule type" value="Genomic_DNA"/>
</dbReference>
<dbReference type="SMART" id="SM00729">
    <property type="entry name" value="Elp3"/>
    <property type="match status" value="1"/>
</dbReference>
<dbReference type="InterPro" id="IPR007197">
    <property type="entry name" value="rSAM"/>
</dbReference>
<reference evidence="11" key="1">
    <citation type="submission" date="2017-09" db="EMBL/GenBank/DDBJ databases">
        <title>Depth-based differentiation of microbial function through sediment-hosted aquifers and enrichment of novel symbionts in the deep terrestrial subsurface.</title>
        <authorList>
            <person name="Probst A.J."/>
            <person name="Ladd B."/>
            <person name="Jarett J.K."/>
            <person name="Geller-Mcgrath D.E."/>
            <person name="Sieber C.M.K."/>
            <person name="Emerson J.B."/>
            <person name="Anantharaman K."/>
            <person name="Thomas B.C."/>
            <person name="Malmstrom R."/>
            <person name="Stieglmeier M."/>
            <person name="Klingl A."/>
            <person name="Woyke T."/>
            <person name="Ryan C.M."/>
            <person name="Banfield J.F."/>
        </authorList>
    </citation>
    <scope>NUCLEOTIDE SEQUENCE [LARGE SCALE GENOMIC DNA]</scope>
</reference>
<name>A0A2M7VIE2_9BACT</name>
<evidence type="ECO:0000256" key="4">
    <source>
        <dbReference type="ARBA" id="ARBA00022691"/>
    </source>
</evidence>
<accession>A0A2M7VIE2</accession>
<evidence type="ECO:0000256" key="3">
    <source>
        <dbReference type="ARBA" id="ARBA00022679"/>
    </source>
</evidence>
<keyword evidence="6" id="KW-0408">Iron</keyword>
<keyword evidence="4" id="KW-0949">S-adenosyl-L-methionine</keyword>
<dbReference type="Pfam" id="PF04055">
    <property type="entry name" value="Radical_SAM"/>
    <property type="match status" value="1"/>
</dbReference>
<dbReference type="InterPro" id="IPR058240">
    <property type="entry name" value="rSAM_sf"/>
</dbReference>
<keyword evidence="3" id="KW-0808">Transferase</keyword>
<dbReference type="InterPro" id="IPR006158">
    <property type="entry name" value="Cobalamin-bd"/>
</dbReference>
<keyword evidence="5" id="KW-0479">Metal-binding</keyword>
<dbReference type="SUPFAM" id="SSF52242">
    <property type="entry name" value="Cobalamin (vitamin B12)-binding domain"/>
    <property type="match status" value="1"/>
</dbReference>
<keyword evidence="7" id="KW-0411">Iron-sulfur</keyword>
<dbReference type="InterPro" id="IPR051198">
    <property type="entry name" value="BchE-like"/>
</dbReference>
<dbReference type="Pfam" id="PF02310">
    <property type="entry name" value="B12-binding"/>
    <property type="match status" value="1"/>
</dbReference>
<dbReference type="InterPro" id="IPR034466">
    <property type="entry name" value="Methyltransferase_Class_B"/>
</dbReference>